<protein>
    <submittedName>
        <fullName evidence="2">Putative ovule protein</fullName>
    </submittedName>
</protein>
<reference evidence="2" key="1">
    <citation type="submission" date="2015-12" db="EMBL/GenBank/DDBJ databases">
        <title>Gene expression during late stages of embryo sac development: a critical building block for successful pollen-pistil interactions.</title>
        <authorList>
            <person name="Liu Y."/>
            <person name="Joly V."/>
            <person name="Sabar M."/>
            <person name="Matton D.P."/>
        </authorList>
    </citation>
    <scope>NUCLEOTIDE SEQUENCE</scope>
</reference>
<feature type="non-terminal residue" evidence="2">
    <location>
        <position position="1"/>
    </location>
</feature>
<name>A0A0V0GQ66_SOLCH</name>
<evidence type="ECO:0000313" key="2">
    <source>
        <dbReference type="EMBL" id="JAP09456.1"/>
    </source>
</evidence>
<sequence>GQAINAAWRLESSVTAPTISRFLSLWKVCHFGPRVIFTPQSFNDSKFVAAPILSNFLEQEFISTRLSSIFSSSFRRECPANESHDARPEPLKGQYTTSLPIY</sequence>
<dbReference type="AlphaFoldDB" id="A0A0V0GQ66"/>
<organism evidence="2">
    <name type="scientific">Solanum chacoense</name>
    <name type="common">Chaco potato</name>
    <dbReference type="NCBI Taxonomy" id="4108"/>
    <lineage>
        <taxon>Eukaryota</taxon>
        <taxon>Viridiplantae</taxon>
        <taxon>Streptophyta</taxon>
        <taxon>Embryophyta</taxon>
        <taxon>Tracheophyta</taxon>
        <taxon>Spermatophyta</taxon>
        <taxon>Magnoliopsida</taxon>
        <taxon>eudicotyledons</taxon>
        <taxon>Gunneridae</taxon>
        <taxon>Pentapetalae</taxon>
        <taxon>asterids</taxon>
        <taxon>lamiids</taxon>
        <taxon>Solanales</taxon>
        <taxon>Solanaceae</taxon>
        <taxon>Solanoideae</taxon>
        <taxon>Solaneae</taxon>
        <taxon>Solanum</taxon>
    </lineage>
</organism>
<proteinExistence type="predicted"/>
<accession>A0A0V0GQ66</accession>
<evidence type="ECO:0000256" key="1">
    <source>
        <dbReference type="SAM" id="MobiDB-lite"/>
    </source>
</evidence>
<dbReference type="EMBL" id="GEDG01034979">
    <property type="protein sequence ID" value="JAP09456.1"/>
    <property type="molecule type" value="Transcribed_RNA"/>
</dbReference>
<feature type="compositionally biased region" description="Basic and acidic residues" evidence="1">
    <location>
        <begin position="79"/>
        <end position="90"/>
    </location>
</feature>
<feature type="region of interest" description="Disordered" evidence="1">
    <location>
        <begin position="79"/>
        <end position="102"/>
    </location>
</feature>